<gene>
    <name evidence="2" type="ORF">BCAM1836</name>
</gene>
<feature type="transmembrane region" description="Helical" evidence="1">
    <location>
        <begin position="77"/>
        <end position="103"/>
    </location>
</feature>
<evidence type="ECO:0000313" key="2">
    <source>
        <dbReference type="EMBL" id="CAR55695.1"/>
    </source>
</evidence>
<keyword evidence="1" id="KW-0472">Membrane</keyword>
<feature type="transmembrane region" description="Helical" evidence="1">
    <location>
        <begin position="123"/>
        <end position="145"/>
    </location>
</feature>
<name>B4EM99_BURCJ</name>
<evidence type="ECO:0000313" key="3">
    <source>
        <dbReference type="Proteomes" id="UP000001035"/>
    </source>
</evidence>
<evidence type="ECO:0000256" key="1">
    <source>
        <dbReference type="SAM" id="Phobius"/>
    </source>
</evidence>
<keyword evidence="1" id="KW-1133">Transmembrane helix</keyword>
<dbReference type="AlphaFoldDB" id="B4EM99"/>
<keyword evidence="3" id="KW-1185">Reference proteome</keyword>
<dbReference type="KEGG" id="bcj:BCAM1836"/>
<protein>
    <submittedName>
        <fullName evidence="2">Membrane protein</fullName>
    </submittedName>
</protein>
<accession>B4EM99</accession>
<dbReference type="EMBL" id="AM747721">
    <property type="protein sequence ID" value="CAR55695.1"/>
    <property type="molecule type" value="Genomic_DNA"/>
</dbReference>
<dbReference type="HOGENOM" id="CLU_933402_0_0_4"/>
<sequence length="332" mass="37356">MRPYENRPQRMQESLPRGNPCFIALFHRTPRRMPKCQNTYERFHTPSDDIAAREVAAMSDEERARAKSVGSVHVRSWLAILMMPVAVGPAIPMLAYLLGMLAYRGTVDRAFDMDRAVGETAVTVIWVTALFIAAWIGLNWCVATYGTRQRYWREMPSNGHVELERHTLCSAIVVWSDDYDPEPLYVEEWIDGKLKSSMTRVRQWILTRTSAGHWLVLDHRIAADGRGAPPTFPSETKRLIPRRELAIAFAPRTHIRIGLRWSGPAAPLTVTSYLLSHAECERLAAAAHHYAFFPPDQYGVVGPADADWVGELAAKALEREVPVDVAAGRALT</sequence>
<reference evidence="2 3" key="1">
    <citation type="journal article" date="2009" name="J. Bacteriol.">
        <title>The genome of Burkholderia cenocepacia J2315, an epidemic pathogen of cystic fibrosis patients.</title>
        <authorList>
            <person name="Holden M.T."/>
            <person name="Seth-Smith H.M."/>
            <person name="Crossman L.C."/>
            <person name="Sebaihia M."/>
            <person name="Bentley S.D."/>
            <person name="Cerdeno-Tarraga A.M."/>
            <person name="Thomson N.R."/>
            <person name="Bason N."/>
            <person name="Quail M.A."/>
            <person name="Sharp S."/>
            <person name="Cherevach I."/>
            <person name="Churcher C."/>
            <person name="Goodhead I."/>
            <person name="Hauser H."/>
            <person name="Holroyd N."/>
            <person name="Mungall K."/>
            <person name="Scott P."/>
            <person name="Walker D."/>
            <person name="White B."/>
            <person name="Rose H."/>
            <person name="Iversen P."/>
            <person name="Mil-Homens D."/>
            <person name="Rocha E.P."/>
            <person name="Fialho A.M."/>
            <person name="Baldwin A."/>
            <person name="Dowson C."/>
            <person name="Barrell B.G."/>
            <person name="Govan J.R."/>
            <person name="Vandamme P."/>
            <person name="Hart C.A."/>
            <person name="Mahenthiralingam E."/>
            <person name="Parkhill J."/>
        </authorList>
    </citation>
    <scope>NUCLEOTIDE SEQUENCE [LARGE SCALE GENOMIC DNA]</scope>
    <source>
        <strain evidence="3">ATCC BAA-245 / DSM 16553 / LMG 16656 / NCTC 13227 / J2315 / CF5610</strain>
    </source>
</reference>
<proteinExistence type="predicted"/>
<dbReference type="Proteomes" id="UP000001035">
    <property type="component" value="Chromosome 2"/>
</dbReference>
<keyword evidence="1" id="KW-0812">Transmembrane</keyword>
<organism evidence="2 3">
    <name type="scientific">Burkholderia cenocepacia (strain ATCC BAA-245 / DSM 16553 / LMG 16656 / NCTC 13227 / J2315 / CF5610)</name>
    <name type="common">Burkholderia cepacia (strain J2315)</name>
    <dbReference type="NCBI Taxonomy" id="216591"/>
    <lineage>
        <taxon>Bacteria</taxon>
        <taxon>Pseudomonadati</taxon>
        <taxon>Pseudomonadota</taxon>
        <taxon>Betaproteobacteria</taxon>
        <taxon>Burkholderiales</taxon>
        <taxon>Burkholderiaceae</taxon>
        <taxon>Burkholderia</taxon>
        <taxon>Burkholderia cepacia complex</taxon>
    </lineage>
</organism>
<dbReference type="eggNOG" id="ENOG5033URV">
    <property type="taxonomic scope" value="Bacteria"/>
</dbReference>